<organism evidence="3 4">
    <name type="scientific">Pseudolycoriella hygida</name>
    <dbReference type="NCBI Taxonomy" id="35572"/>
    <lineage>
        <taxon>Eukaryota</taxon>
        <taxon>Metazoa</taxon>
        <taxon>Ecdysozoa</taxon>
        <taxon>Arthropoda</taxon>
        <taxon>Hexapoda</taxon>
        <taxon>Insecta</taxon>
        <taxon>Pterygota</taxon>
        <taxon>Neoptera</taxon>
        <taxon>Endopterygota</taxon>
        <taxon>Diptera</taxon>
        <taxon>Nematocera</taxon>
        <taxon>Sciaroidea</taxon>
        <taxon>Sciaridae</taxon>
        <taxon>Pseudolycoriella</taxon>
    </lineage>
</organism>
<dbReference type="InterPro" id="IPR029201">
    <property type="entry name" value="Jiraiya"/>
</dbReference>
<evidence type="ECO:0000313" key="4">
    <source>
        <dbReference type="Proteomes" id="UP001151699"/>
    </source>
</evidence>
<dbReference type="Pfam" id="PF15038">
    <property type="entry name" value="Jiraiya"/>
    <property type="match status" value="1"/>
</dbReference>
<dbReference type="AlphaFoldDB" id="A0A9Q0MRG7"/>
<dbReference type="PANTHER" id="PTHR39947">
    <property type="entry name" value="IP19862P"/>
    <property type="match status" value="1"/>
</dbReference>
<reference evidence="3" key="1">
    <citation type="submission" date="2022-07" db="EMBL/GenBank/DDBJ databases">
        <authorList>
            <person name="Trinca V."/>
            <person name="Uliana J.V.C."/>
            <person name="Torres T.T."/>
            <person name="Ward R.J."/>
            <person name="Monesi N."/>
        </authorList>
    </citation>
    <scope>NUCLEOTIDE SEQUENCE</scope>
    <source>
        <strain evidence="3">HSMRA1968</strain>
        <tissue evidence="3">Whole embryos</tissue>
    </source>
</reference>
<dbReference type="OrthoDB" id="10056560at2759"/>
<sequence>PASSGPNRGQTRGHNRSIQPLNVSTISQHSQKLANGGPRMMLNTTPLTSISSSNHNNSHLNLNTKHHIGAREALTSLGLLCLVSLLLALLSLIFLLKISPGRDPPIENDDYIIVYDDVTLALCALSLTLNLSCLLVCGIQFLFAVKLVRAPATSGRGNKYLQKSSVSRVCAVGGFFISIPIFLTGIILYTFTQFHSTPAIITSVLIGIGIVFCGCAMVHNVFVWQKEKTICVRQNGQTPINLNLSLHAPISTISPPVQYMNHPINHMHLNHNNSNHNHTPVTQVSHTTVTPVTPLSPNHSHVSFNHSYVPTYGVRNATPPTPKVLSNIISSSRDASPAMANGTLELSNVTSSNSHEFSTLV</sequence>
<feature type="transmembrane region" description="Helical" evidence="2">
    <location>
        <begin position="118"/>
        <end position="145"/>
    </location>
</feature>
<feature type="transmembrane region" description="Helical" evidence="2">
    <location>
        <begin position="77"/>
        <end position="98"/>
    </location>
</feature>
<evidence type="ECO:0000256" key="2">
    <source>
        <dbReference type="SAM" id="Phobius"/>
    </source>
</evidence>
<feature type="region of interest" description="Disordered" evidence="1">
    <location>
        <begin position="1"/>
        <end position="22"/>
    </location>
</feature>
<feature type="non-terminal residue" evidence="3">
    <location>
        <position position="1"/>
    </location>
</feature>
<dbReference type="Proteomes" id="UP001151699">
    <property type="component" value="Chromosome C"/>
</dbReference>
<comment type="caution">
    <text evidence="3">The sequence shown here is derived from an EMBL/GenBank/DDBJ whole genome shotgun (WGS) entry which is preliminary data.</text>
</comment>
<evidence type="ECO:0000313" key="3">
    <source>
        <dbReference type="EMBL" id="KAJ6636648.1"/>
    </source>
</evidence>
<keyword evidence="2" id="KW-0472">Membrane</keyword>
<dbReference type="EMBL" id="WJQU01000004">
    <property type="protein sequence ID" value="KAJ6636648.1"/>
    <property type="molecule type" value="Genomic_DNA"/>
</dbReference>
<accession>A0A9Q0MRG7</accession>
<keyword evidence="2" id="KW-1133">Transmembrane helix</keyword>
<dbReference type="PANTHER" id="PTHR39947:SF1">
    <property type="entry name" value="IP19862P"/>
    <property type="match status" value="1"/>
</dbReference>
<evidence type="ECO:0000256" key="1">
    <source>
        <dbReference type="SAM" id="MobiDB-lite"/>
    </source>
</evidence>
<name>A0A9Q0MRG7_9DIPT</name>
<feature type="transmembrane region" description="Helical" evidence="2">
    <location>
        <begin position="200"/>
        <end position="224"/>
    </location>
</feature>
<keyword evidence="4" id="KW-1185">Reference proteome</keyword>
<feature type="non-terminal residue" evidence="3">
    <location>
        <position position="361"/>
    </location>
</feature>
<keyword evidence="2" id="KW-0812">Transmembrane</keyword>
<proteinExistence type="predicted"/>
<gene>
    <name evidence="3" type="ORF">Bhyg_15239</name>
</gene>
<feature type="transmembrane region" description="Helical" evidence="2">
    <location>
        <begin position="166"/>
        <end position="188"/>
    </location>
</feature>
<protein>
    <submittedName>
        <fullName evidence="3">Uncharacterized protein</fullName>
    </submittedName>
</protein>